<dbReference type="Pfam" id="PF04250">
    <property type="entry name" value="DUF429"/>
    <property type="match status" value="1"/>
</dbReference>
<dbReference type="AlphaFoldDB" id="A0A7G9WB61"/>
<proteinExistence type="predicted"/>
<evidence type="ECO:0000313" key="2">
    <source>
        <dbReference type="Proteomes" id="UP000516160"/>
    </source>
</evidence>
<gene>
    <name evidence="1" type="ORF">HYG86_14675</name>
</gene>
<dbReference type="EMBL" id="CP058559">
    <property type="protein sequence ID" value="QNO15923.1"/>
    <property type="molecule type" value="Genomic_DNA"/>
</dbReference>
<organism evidence="1 2">
    <name type="scientific">Alkalicella caledoniensis</name>
    <dbReference type="NCBI Taxonomy" id="2731377"/>
    <lineage>
        <taxon>Bacteria</taxon>
        <taxon>Bacillati</taxon>
        <taxon>Bacillota</taxon>
        <taxon>Clostridia</taxon>
        <taxon>Eubacteriales</taxon>
        <taxon>Proteinivoracaceae</taxon>
        <taxon>Alkalicella</taxon>
    </lineage>
</organism>
<keyword evidence="2" id="KW-1185">Reference proteome</keyword>
<reference evidence="1 2" key="1">
    <citation type="submission" date="2020-07" db="EMBL/GenBank/DDBJ databases">
        <title>Alkalicella. sp. LB2 genome.</title>
        <authorList>
            <person name="Postec A."/>
            <person name="Quemeneur M."/>
        </authorList>
    </citation>
    <scope>NUCLEOTIDE SEQUENCE [LARGE SCALE GENOMIC DNA]</scope>
    <source>
        <strain evidence="1 2">LB2</strain>
    </source>
</reference>
<protein>
    <submittedName>
        <fullName evidence="1">DUF429 domain-containing protein</fullName>
    </submittedName>
</protein>
<accession>A0A7G9WB61</accession>
<dbReference type="RefSeq" id="WP_213166321.1">
    <property type="nucleotide sequence ID" value="NZ_CP058559.1"/>
</dbReference>
<dbReference type="InterPro" id="IPR007362">
    <property type="entry name" value="DUF429"/>
</dbReference>
<evidence type="ECO:0000313" key="1">
    <source>
        <dbReference type="EMBL" id="QNO15923.1"/>
    </source>
</evidence>
<sequence length="164" mass="18594">MNYSSIDIDGFKGKWIAVYISDDGFDVGQFDTIADICERYPNCDSYLMDMPIGLVESRNELRPDLLVKKELGRKGSSIFQVPCRQAVYAEDKVRARESNIQVLGKSLSEQTLGIVKGIRQVDEFLFTNPAWKNRLLESHPEFCLAKLNGGQPVLEHKAPLRDKK</sequence>
<name>A0A7G9WB61_ALKCA</name>
<dbReference type="KEGG" id="acae:HYG86_14675"/>
<dbReference type="Proteomes" id="UP000516160">
    <property type="component" value="Chromosome"/>
</dbReference>